<evidence type="ECO:0000313" key="1">
    <source>
        <dbReference type="EMBL" id="KRY29069.1"/>
    </source>
</evidence>
<protein>
    <submittedName>
        <fullName evidence="1">Uncharacterized protein</fullName>
    </submittedName>
</protein>
<dbReference type="Proteomes" id="UP000054776">
    <property type="component" value="Unassembled WGS sequence"/>
</dbReference>
<proteinExistence type="predicted"/>
<accession>A0A0V1AWK6</accession>
<comment type="caution">
    <text evidence="1">The sequence shown here is derived from an EMBL/GenBank/DDBJ whole genome shotgun (WGS) entry which is preliminary data.</text>
</comment>
<name>A0A0V1AWK6_TRISP</name>
<sequence length="61" mass="6908">MSVNDFNSSMVPLNYISKLNLTKGGEEGSEMKCLRCFGNITCIFFLRAAIFSIDLSKNFYQ</sequence>
<dbReference type="EMBL" id="JYDH01000182">
    <property type="protein sequence ID" value="KRY29069.1"/>
    <property type="molecule type" value="Genomic_DNA"/>
</dbReference>
<reference evidence="1 2" key="1">
    <citation type="submission" date="2015-01" db="EMBL/GenBank/DDBJ databases">
        <title>Evolution of Trichinella species and genotypes.</title>
        <authorList>
            <person name="Korhonen P.K."/>
            <person name="Edoardo P."/>
            <person name="Giuseppe L.R."/>
            <person name="Gasser R.B."/>
        </authorList>
    </citation>
    <scope>NUCLEOTIDE SEQUENCE [LARGE SCALE GENOMIC DNA]</scope>
    <source>
        <strain evidence="1">ISS3</strain>
    </source>
</reference>
<evidence type="ECO:0000313" key="2">
    <source>
        <dbReference type="Proteomes" id="UP000054776"/>
    </source>
</evidence>
<gene>
    <name evidence="1" type="ORF">T01_2189</name>
</gene>
<dbReference type="AlphaFoldDB" id="A0A0V1AWK6"/>
<dbReference type="InParanoid" id="A0A0V1AWK6"/>
<organism evidence="1 2">
    <name type="scientific">Trichinella spiralis</name>
    <name type="common">Trichina worm</name>
    <dbReference type="NCBI Taxonomy" id="6334"/>
    <lineage>
        <taxon>Eukaryota</taxon>
        <taxon>Metazoa</taxon>
        <taxon>Ecdysozoa</taxon>
        <taxon>Nematoda</taxon>
        <taxon>Enoplea</taxon>
        <taxon>Dorylaimia</taxon>
        <taxon>Trichinellida</taxon>
        <taxon>Trichinellidae</taxon>
        <taxon>Trichinella</taxon>
    </lineage>
</organism>
<keyword evidence="2" id="KW-1185">Reference proteome</keyword>